<dbReference type="EMBL" id="JACJVJ010000002">
    <property type="protein sequence ID" value="MBC2778190.1"/>
    <property type="molecule type" value="Genomic_DNA"/>
</dbReference>
<reference evidence="1 2" key="1">
    <citation type="submission" date="2020-08" db="EMBL/GenBank/DDBJ databases">
        <title>Draft genome sequence of Parasphingopyxis sp. GrpM-11.</title>
        <authorList>
            <person name="Oh J."/>
            <person name="Roh D.-H."/>
        </authorList>
    </citation>
    <scope>NUCLEOTIDE SEQUENCE [LARGE SCALE GENOMIC DNA]</scope>
    <source>
        <strain evidence="1 2">GrpM-11</strain>
    </source>
</reference>
<evidence type="ECO:0000313" key="2">
    <source>
        <dbReference type="Proteomes" id="UP000564378"/>
    </source>
</evidence>
<keyword evidence="2" id="KW-1185">Reference proteome</keyword>
<comment type="caution">
    <text evidence="1">The sequence shown here is derived from an EMBL/GenBank/DDBJ whole genome shotgun (WGS) entry which is preliminary data.</text>
</comment>
<dbReference type="RefSeq" id="WP_185801465.1">
    <property type="nucleotide sequence ID" value="NZ_JACJVJ010000002.1"/>
</dbReference>
<accession>A0A842I1T9</accession>
<gene>
    <name evidence="1" type="ORF">H6P80_11235</name>
</gene>
<protein>
    <submittedName>
        <fullName evidence="1">Uncharacterized protein</fullName>
    </submittedName>
</protein>
<dbReference type="AlphaFoldDB" id="A0A842I1T9"/>
<evidence type="ECO:0000313" key="1">
    <source>
        <dbReference type="EMBL" id="MBC2778190.1"/>
    </source>
</evidence>
<sequence length="62" mass="6966">MSAFRFAPQGLVRIDSPFAARCHPVARYAGAKGRKASRLMVPRSAPDLRVDRGRLVRADRMR</sequence>
<dbReference type="Proteomes" id="UP000564378">
    <property type="component" value="Unassembled WGS sequence"/>
</dbReference>
<name>A0A842I1T9_9SPHN</name>
<proteinExistence type="predicted"/>
<organism evidence="1 2">
    <name type="scientific">Parasphingopyxis marina</name>
    <dbReference type="NCBI Taxonomy" id="2761622"/>
    <lineage>
        <taxon>Bacteria</taxon>
        <taxon>Pseudomonadati</taxon>
        <taxon>Pseudomonadota</taxon>
        <taxon>Alphaproteobacteria</taxon>
        <taxon>Sphingomonadales</taxon>
        <taxon>Sphingomonadaceae</taxon>
        <taxon>Parasphingopyxis</taxon>
    </lineage>
</organism>